<keyword evidence="5 7" id="KW-0811">Translocation</keyword>
<evidence type="ECO:0000256" key="8">
    <source>
        <dbReference type="SAM" id="MobiDB-lite"/>
    </source>
</evidence>
<evidence type="ECO:0000256" key="7">
    <source>
        <dbReference type="HAMAP-Rule" id="MF_00902"/>
    </source>
</evidence>
<dbReference type="GO" id="GO:0065002">
    <property type="term" value="P:intracellular protein transmembrane transport"/>
    <property type="evidence" value="ECO:0007669"/>
    <property type="project" value="TreeGrafter"/>
</dbReference>
<dbReference type="Pfam" id="PF00902">
    <property type="entry name" value="TatC"/>
    <property type="match status" value="1"/>
</dbReference>
<keyword evidence="6 7" id="KW-0472">Membrane</keyword>
<feature type="transmembrane region" description="Helical" evidence="7">
    <location>
        <begin position="133"/>
        <end position="155"/>
    </location>
</feature>
<keyword evidence="3 7" id="KW-0653">Protein transport</keyword>
<dbReference type="PANTHER" id="PTHR30371">
    <property type="entry name" value="SEC-INDEPENDENT PROTEIN TRANSLOCASE PROTEIN TATC"/>
    <property type="match status" value="1"/>
</dbReference>
<dbReference type="Proteomes" id="UP000186040">
    <property type="component" value="Unassembled WGS sequence"/>
</dbReference>
<dbReference type="NCBIfam" id="TIGR00945">
    <property type="entry name" value="tatC"/>
    <property type="match status" value="1"/>
</dbReference>
<dbReference type="GO" id="GO:0009977">
    <property type="term" value="F:proton motive force dependent protein transmembrane transporter activity"/>
    <property type="evidence" value="ECO:0007669"/>
    <property type="project" value="TreeGrafter"/>
</dbReference>
<protein>
    <recommendedName>
        <fullName evidence="7">Sec-independent protein translocase protein TatC</fullName>
    </recommendedName>
</protein>
<evidence type="ECO:0000256" key="5">
    <source>
        <dbReference type="ARBA" id="ARBA00023010"/>
    </source>
</evidence>
<feature type="region of interest" description="Disordered" evidence="8">
    <location>
        <begin position="271"/>
        <end position="316"/>
    </location>
</feature>
<dbReference type="GO" id="GO:0033281">
    <property type="term" value="C:TAT protein transport complex"/>
    <property type="evidence" value="ECO:0007669"/>
    <property type="project" value="UniProtKB-UniRule"/>
</dbReference>
<keyword evidence="7" id="KW-1003">Cell membrane</keyword>
<keyword evidence="7" id="KW-0813">Transport</keyword>
<comment type="subcellular location">
    <subcellularLocation>
        <location evidence="7">Cell membrane</location>
        <topology evidence="7">Multi-pass membrane protein</topology>
    </subcellularLocation>
    <subcellularLocation>
        <location evidence="1">Membrane</location>
        <topology evidence="1">Multi-pass membrane protein</topology>
    </subcellularLocation>
</comment>
<comment type="similarity">
    <text evidence="7">Belongs to the TatC family.</text>
</comment>
<keyword evidence="4 7" id="KW-1133">Transmembrane helix</keyword>
<feature type="transmembrane region" description="Helical" evidence="7">
    <location>
        <begin position="216"/>
        <end position="233"/>
    </location>
</feature>
<reference evidence="9 10" key="1">
    <citation type="submission" date="2016-10" db="EMBL/GenBank/DDBJ databases">
        <title>The Draft Genome Sequence of Actinokineospora bangkokensis 44EHWT reveals the biosynthetic pathway of antifungal compounds Thailandins with unusual extender unit butylmalonyl-CoA.</title>
        <authorList>
            <person name="Greule A."/>
            <person name="Intra B."/>
            <person name="Flemming S."/>
            <person name="Rommel M.G."/>
            <person name="Panbangred W."/>
            <person name="Bechthold A."/>
        </authorList>
    </citation>
    <scope>NUCLEOTIDE SEQUENCE [LARGE SCALE GENOMIC DNA]</scope>
    <source>
        <strain evidence="9 10">44EHW</strain>
    </source>
</reference>
<accession>A0A1Q9LN13</accession>
<evidence type="ECO:0000256" key="1">
    <source>
        <dbReference type="ARBA" id="ARBA00004141"/>
    </source>
</evidence>
<evidence type="ECO:0000256" key="4">
    <source>
        <dbReference type="ARBA" id="ARBA00022989"/>
    </source>
</evidence>
<dbReference type="PANTHER" id="PTHR30371:SF0">
    <property type="entry name" value="SEC-INDEPENDENT PROTEIN TRANSLOCASE PROTEIN TATC, CHLOROPLASTIC-RELATED"/>
    <property type="match status" value="1"/>
</dbReference>
<evidence type="ECO:0000256" key="3">
    <source>
        <dbReference type="ARBA" id="ARBA00022927"/>
    </source>
</evidence>
<dbReference type="AlphaFoldDB" id="A0A1Q9LN13"/>
<keyword evidence="10" id="KW-1185">Reference proteome</keyword>
<organism evidence="9 10">
    <name type="scientific">Actinokineospora bangkokensis</name>
    <dbReference type="NCBI Taxonomy" id="1193682"/>
    <lineage>
        <taxon>Bacteria</taxon>
        <taxon>Bacillati</taxon>
        <taxon>Actinomycetota</taxon>
        <taxon>Actinomycetes</taxon>
        <taxon>Pseudonocardiales</taxon>
        <taxon>Pseudonocardiaceae</taxon>
        <taxon>Actinokineospora</taxon>
    </lineage>
</organism>
<evidence type="ECO:0000313" key="10">
    <source>
        <dbReference type="Proteomes" id="UP000186040"/>
    </source>
</evidence>
<name>A0A1Q9LN13_9PSEU</name>
<dbReference type="HAMAP" id="MF_00902">
    <property type="entry name" value="TatC"/>
    <property type="match status" value="1"/>
</dbReference>
<evidence type="ECO:0000256" key="2">
    <source>
        <dbReference type="ARBA" id="ARBA00022692"/>
    </source>
</evidence>
<comment type="subunit">
    <text evidence="7">The Tat system comprises two distinct complexes: a TatABC complex, containing multiple copies of TatA, TatB and TatC subunits, and a separate TatA complex, containing only TatA subunits. Substrates initially bind to the TatABC complex, which probably triggers association of the separate TatA complex to form the active translocon.</text>
</comment>
<dbReference type="InterPro" id="IPR002033">
    <property type="entry name" value="TatC"/>
</dbReference>
<proteinExistence type="inferred from homology"/>
<dbReference type="STRING" id="1193682.BJP25_14085"/>
<evidence type="ECO:0000313" key="9">
    <source>
        <dbReference type="EMBL" id="OLR93437.1"/>
    </source>
</evidence>
<dbReference type="EMBL" id="MKQR01000009">
    <property type="protein sequence ID" value="OLR93437.1"/>
    <property type="molecule type" value="Genomic_DNA"/>
</dbReference>
<feature type="transmembrane region" description="Helical" evidence="7">
    <location>
        <begin position="32"/>
        <end position="51"/>
    </location>
</feature>
<evidence type="ECO:0000256" key="6">
    <source>
        <dbReference type="ARBA" id="ARBA00023136"/>
    </source>
</evidence>
<feature type="transmembrane region" description="Helical" evidence="7">
    <location>
        <begin position="179"/>
        <end position="204"/>
    </location>
</feature>
<feature type="transmembrane region" description="Helical" evidence="7">
    <location>
        <begin position="100"/>
        <end position="121"/>
    </location>
</feature>
<dbReference type="GO" id="GO:0043953">
    <property type="term" value="P:protein transport by the Tat complex"/>
    <property type="evidence" value="ECO:0007669"/>
    <property type="project" value="UniProtKB-UniRule"/>
</dbReference>
<gene>
    <name evidence="7" type="primary">tatC</name>
    <name evidence="9" type="ORF">BJP25_14085</name>
</gene>
<sequence>MASERRKLRSRRHNPDGTMALREHLYELRNRLGLAVLAILAGGVFGFIWFFTRFGPVPSLGDILLQPYCSLPADLRFNPNGSCQLLQTQPFEAFLVQFKVGIAAGAVITAPLWLYQVWAFITPGLHKHERRFAGTFVLFASLLFLAGGFLAFYVIPQGLEVLVSFGGSFFITALNASDYISFVLVMLLIFGVSFEMPLLVIMLNRVGVLPYANLKRWRRGMIFALFVFAAFATPGTDPISMVALAVAMTVLLEVAVQVSRVHDRRKARREAAALGGPLDDDEATPSSALFATEPDPAADPQPVQPAEQVKRTDDIT</sequence>
<keyword evidence="2 7" id="KW-0812">Transmembrane</keyword>
<dbReference type="PRINTS" id="PR01840">
    <property type="entry name" value="TATCFAMILY"/>
</dbReference>
<comment type="caution">
    <text evidence="9">The sequence shown here is derived from an EMBL/GenBank/DDBJ whole genome shotgun (WGS) entry which is preliminary data.</text>
</comment>
<comment type="function">
    <text evidence="7">Part of the twin-arginine translocation (Tat) system that transports large folded proteins containing a characteristic twin-arginine motif in their signal peptide across membranes. Together with TatB, TatC is part of a receptor directly interacting with Tat signal peptides.</text>
</comment>
<comment type="caution">
    <text evidence="7">Lacks conserved residue(s) required for the propagation of feature annotation.</text>
</comment>